<evidence type="ECO:0000313" key="3">
    <source>
        <dbReference type="Proteomes" id="UP000054018"/>
    </source>
</evidence>
<gene>
    <name evidence="2" type="ORF">PISMIDRAFT_686778</name>
</gene>
<sequence>MYEPNRPWIERAYPHTQNPSCEKSSQQTPSRALPTTTHRVGKVTPVIHRSKQVTLTSLALRAPSIPPPTDLRSLLHPSVSLTRI</sequence>
<dbReference type="AlphaFoldDB" id="A0A0C9YQI3"/>
<name>A0A0C9YQI3_9AGAM</name>
<proteinExistence type="predicted"/>
<keyword evidence="3" id="KW-1185">Reference proteome</keyword>
<accession>A0A0C9YQI3</accession>
<protein>
    <submittedName>
        <fullName evidence="2">Uncharacterized protein</fullName>
    </submittedName>
</protein>
<evidence type="ECO:0000313" key="2">
    <source>
        <dbReference type="EMBL" id="KIK16014.1"/>
    </source>
</evidence>
<reference evidence="2 3" key="1">
    <citation type="submission" date="2014-04" db="EMBL/GenBank/DDBJ databases">
        <authorList>
            <consortium name="DOE Joint Genome Institute"/>
            <person name="Kuo A."/>
            <person name="Kohler A."/>
            <person name="Costa M.D."/>
            <person name="Nagy L.G."/>
            <person name="Floudas D."/>
            <person name="Copeland A."/>
            <person name="Barry K.W."/>
            <person name="Cichocki N."/>
            <person name="Veneault-Fourrey C."/>
            <person name="LaButti K."/>
            <person name="Lindquist E.A."/>
            <person name="Lipzen A."/>
            <person name="Lundell T."/>
            <person name="Morin E."/>
            <person name="Murat C."/>
            <person name="Sun H."/>
            <person name="Tunlid A."/>
            <person name="Henrissat B."/>
            <person name="Grigoriev I.V."/>
            <person name="Hibbett D.S."/>
            <person name="Martin F."/>
            <person name="Nordberg H.P."/>
            <person name="Cantor M.N."/>
            <person name="Hua S.X."/>
        </authorList>
    </citation>
    <scope>NUCLEOTIDE SEQUENCE [LARGE SCALE GENOMIC DNA]</scope>
    <source>
        <strain evidence="2 3">441</strain>
    </source>
</reference>
<reference evidence="3" key="2">
    <citation type="submission" date="2015-01" db="EMBL/GenBank/DDBJ databases">
        <title>Evolutionary Origins and Diversification of the Mycorrhizal Mutualists.</title>
        <authorList>
            <consortium name="DOE Joint Genome Institute"/>
            <consortium name="Mycorrhizal Genomics Consortium"/>
            <person name="Kohler A."/>
            <person name="Kuo A."/>
            <person name="Nagy L.G."/>
            <person name="Floudas D."/>
            <person name="Copeland A."/>
            <person name="Barry K.W."/>
            <person name="Cichocki N."/>
            <person name="Veneault-Fourrey C."/>
            <person name="LaButti K."/>
            <person name="Lindquist E.A."/>
            <person name="Lipzen A."/>
            <person name="Lundell T."/>
            <person name="Morin E."/>
            <person name="Murat C."/>
            <person name="Riley R."/>
            <person name="Ohm R."/>
            <person name="Sun H."/>
            <person name="Tunlid A."/>
            <person name="Henrissat B."/>
            <person name="Grigoriev I.V."/>
            <person name="Hibbett D.S."/>
            <person name="Martin F."/>
        </authorList>
    </citation>
    <scope>NUCLEOTIDE SEQUENCE [LARGE SCALE GENOMIC DNA]</scope>
    <source>
        <strain evidence="3">441</strain>
    </source>
</reference>
<feature type="region of interest" description="Disordered" evidence="1">
    <location>
        <begin position="1"/>
        <end position="37"/>
    </location>
</feature>
<feature type="compositionally biased region" description="Polar residues" evidence="1">
    <location>
        <begin position="15"/>
        <end position="37"/>
    </location>
</feature>
<dbReference type="EMBL" id="KN833869">
    <property type="protein sequence ID" value="KIK16014.1"/>
    <property type="molecule type" value="Genomic_DNA"/>
</dbReference>
<dbReference type="HOGENOM" id="CLU_2528304_0_0_1"/>
<organism evidence="2 3">
    <name type="scientific">Pisolithus microcarpus 441</name>
    <dbReference type="NCBI Taxonomy" id="765257"/>
    <lineage>
        <taxon>Eukaryota</taxon>
        <taxon>Fungi</taxon>
        <taxon>Dikarya</taxon>
        <taxon>Basidiomycota</taxon>
        <taxon>Agaricomycotina</taxon>
        <taxon>Agaricomycetes</taxon>
        <taxon>Agaricomycetidae</taxon>
        <taxon>Boletales</taxon>
        <taxon>Sclerodermatineae</taxon>
        <taxon>Pisolithaceae</taxon>
        <taxon>Pisolithus</taxon>
    </lineage>
</organism>
<dbReference type="Proteomes" id="UP000054018">
    <property type="component" value="Unassembled WGS sequence"/>
</dbReference>
<evidence type="ECO:0000256" key="1">
    <source>
        <dbReference type="SAM" id="MobiDB-lite"/>
    </source>
</evidence>